<dbReference type="InterPro" id="IPR002641">
    <property type="entry name" value="PNPLA_dom"/>
</dbReference>
<feature type="active site" description="Nucleophile" evidence="4">
    <location>
        <position position="73"/>
    </location>
</feature>
<accession>U4LCC3</accession>
<comment type="caution">
    <text evidence="4">Lacks conserved residue(s) required for the propagation of feature annotation.</text>
</comment>
<feature type="compositionally biased region" description="Basic and acidic residues" evidence="5">
    <location>
        <begin position="426"/>
        <end position="461"/>
    </location>
</feature>
<dbReference type="GO" id="GO:0019369">
    <property type="term" value="P:arachidonate metabolic process"/>
    <property type="evidence" value="ECO:0007669"/>
    <property type="project" value="TreeGrafter"/>
</dbReference>
<keyword evidence="8" id="KW-1185">Reference proteome</keyword>
<name>U4LCC3_PYROM</name>
<dbReference type="OrthoDB" id="1658288at2759"/>
<feature type="region of interest" description="Disordered" evidence="5">
    <location>
        <begin position="422"/>
        <end position="488"/>
    </location>
</feature>
<dbReference type="eggNOG" id="KOG4231">
    <property type="taxonomic scope" value="Eukaryota"/>
</dbReference>
<feature type="region of interest" description="Disordered" evidence="5">
    <location>
        <begin position="993"/>
        <end position="1022"/>
    </location>
</feature>
<feature type="compositionally biased region" description="Low complexity" evidence="5">
    <location>
        <begin position="562"/>
        <end position="573"/>
    </location>
</feature>
<dbReference type="EMBL" id="HF935675">
    <property type="protein sequence ID" value="CCX12068.1"/>
    <property type="molecule type" value="Genomic_DNA"/>
</dbReference>
<dbReference type="Pfam" id="PF01734">
    <property type="entry name" value="Patatin"/>
    <property type="match status" value="1"/>
</dbReference>
<feature type="region of interest" description="Disordered" evidence="5">
    <location>
        <begin position="635"/>
        <end position="675"/>
    </location>
</feature>
<feature type="domain" description="PNPLA" evidence="6">
    <location>
        <begin position="27"/>
        <end position="246"/>
    </location>
</feature>
<keyword evidence="1 4" id="KW-0378">Hydrolase</keyword>
<organism evidence="7 8">
    <name type="scientific">Pyronema omphalodes (strain CBS 100304)</name>
    <name type="common">Pyronema confluens</name>
    <dbReference type="NCBI Taxonomy" id="1076935"/>
    <lineage>
        <taxon>Eukaryota</taxon>
        <taxon>Fungi</taxon>
        <taxon>Dikarya</taxon>
        <taxon>Ascomycota</taxon>
        <taxon>Pezizomycotina</taxon>
        <taxon>Pezizomycetes</taxon>
        <taxon>Pezizales</taxon>
        <taxon>Pyronemataceae</taxon>
        <taxon>Pyronema</taxon>
    </lineage>
</organism>
<evidence type="ECO:0000313" key="7">
    <source>
        <dbReference type="EMBL" id="CCX12068.1"/>
    </source>
</evidence>
<feature type="active site" description="Proton acceptor" evidence="4">
    <location>
        <position position="233"/>
    </location>
</feature>
<dbReference type="AlphaFoldDB" id="U4LCC3"/>
<sequence>MARKTDRTQNMDMDMEEIQDQRGLHLLSLDGGGIRGVSELIILEEIMFRIQNELGLGEIPRPYEYFDLIGGTSTGGSVSPYLPVCLHNMTLMYILQDRRPHARPPSNVNNRSSRGLHRTFHRGLQRKKVWIMQDGLFKATKLETEIKKTISRYSELHDADSDLLDTRAKSCKTFVCAVPAHDISSTTLFRTYKVPRMVERCKIWQAARATTAAPTIFKAVRIGSANAEVSYIDAALSCNNPVRHVLNEAKIVFKDRKVRSILSIGTGQSFQIGIQETHAFQRGLDISTVLKSMATDATRVAKEMEHEFINTQDIYFRFSVEQGLQNITTDEWKRVGEVKMCTRQYLGEAVISKRIDAVVRALINKDYYEKIRADPPRKVYKAPVSTIGVGGMCELQGSVVEPQPPEIQEMDSGCMDHPALRLPPSESDRMEMKEKNKEYLPEKSEKSEHPLDRKEKLDAIKEAASPIEDPDDEPPCYSEPSNESGMDSVSTTFENMIMTGIIPPSVQESPKESSIDKVTEEPLSIVPTNKSWAESLRNEAVQSPEPRSISRLSATSRDRSSSRTSSRTQSRFSFIFGGSRNSKLPPAPVGGTPIDNPSFEATTPKSKPKPKNKPRVSAMFAPTAFAAPMIIEPKMTTPKPITSPSMVSVSPSIEAPSSRRNSRESTSSRFLSLNALSRPTTSTSFTPFENQKLAPPAPSFFTNPLCAPTSFPHPSPTQHTFPLPSLTPPGSPLTSQAIDNSPITSQSLFNSRLELSALEDCDPVPESLAPFSPTSNPTPAFLSPSPISRPSSSHLPSHLPSHPTMHPTTRPMSPPMSPPLPSGSPPLITSRLSPITSIFPSTVSTNLLAPPPIPNHPTHPSSPILDSPTDHLSSGMFADPISSLHATYAYLRNMFGAEHTHTLSSMVRLAISHRDGKQNLEEAASMLSFVLSIRQRDLGPENSETLNAKDQLAMVYNYQRKFDEAVELIEPSIEIRKRIIKEKEDIKRMIEEKEYEERDKKQSLSSVPLSKKEEEAKERQEKERQEFEQSIVEWTLDMVQEKCLLASIYDQNERYEEAEEIAKEVVDVRSKMLGEGHEDSVDAVCVLARILGHRGRDEEAESMFKVAFVGGRGMGNGTKGWANMHAYAAVLGRLGKWEEAAELLREVVRGERKALGEEHPDFRWSVKMLEECERKRGEVSDLGNVLMI</sequence>
<evidence type="ECO:0000256" key="3">
    <source>
        <dbReference type="ARBA" id="ARBA00023098"/>
    </source>
</evidence>
<dbReference type="Proteomes" id="UP000018144">
    <property type="component" value="Unassembled WGS sequence"/>
</dbReference>
<dbReference type="Pfam" id="PF13374">
    <property type="entry name" value="TPR_10"/>
    <property type="match status" value="2"/>
</dbReference>
<dbReference type="InterPro" id="IPR016035">
    <property type="entry name" value="Acyl_Trfase/lysoPLipase"/>
</dbReference>
<feature type="compositionally biased region" description="Polar residues" evidence="5">
    <location>
        <begin position="479"/>
        <end position="488"/>
    </location>
</feature>
<feature type="short sequence motif" description="GXSXG" evidence="4">
    <location>
        <begin position="71"/>
        <end position="75"/>
    </location>
</feature>
<dbReference type="SUPFAM" id="SSF52151">
    <property type="entry name" value="FabD/lysophospholipase-like"/>
    <property type="match status" value="1"/>
</dbReference>
<dbReference type="GO" id="GO:0046486">
    <property type="term" value="P:glycerolipid metabolic process"/>
    <property type="evidence" value="ECO:0007669"/>
    <property type="project" value="UniProtKB-ARBA"/>
</dbReference>
<dbReference type="PANTHER" id="PTHR24185">
    <property type="entry name" value="CALCIUM-INDEPENDENT PHOSPHOLIPASE A2-GAMMA"/>
    <property type="match status" value="1"/>
</dbReference>
<feature type="compositionally biased region" description="Polar residues" evidence="5">
    <location>
        <begin position="639"/>
        <end position="651"/>
    </location>
</feature>
<feature type="region of interest" description="Disordered" evidence="5">
    <location>
        <begin position="764"/>
        <end position="821"/>
    </location>
</feature>
<evidence type="ECO:0000259" key="6">
    <source>
        <dbReference type="PROSITE" id="PS51635"/>
    </source>
</evidence>
<dbReference type="SUPFAM" id="SSF48452">
    <property type="entry name" value="TPR-like"/>
    <property type="match status" value="1"/>
</dbReference>
<dbReference type="GO" id="GO:0016020">
    <property type="term" value="C:membrane"/>
    <property type="evidence" value="ECO:0007669"/>
    <property type="project" value="TreeGrafter"/>
</dbReference>
<feature type="compositionally biased region" description="Basic and acidic residues" evidence="5">
    <location>
        <begin position="993"/>
        <end position="1002"/>
    </location>
</feature>
<evidence type="ECO:0000256" key="4">
    <source>
        <dbReference type="PROSITE-ProRule" id="PRU01161"/>
    </source>
</evidence>
<gene>
    <name evidence="7" type="ORF">PCON_11662</name>
</gene>
<feature type="region of interest" description="Disordered" evidence="5">
    <location>
        <begin position="711"/>
        <end position="739"/>
    </location>
</feature>
<evidence type="ECO:0000256" key="1">
    <source>
        <dbReference type="ARBA" id="ARBA00022801"/>
    </source>
</evidence>
<feature type="compositionally biased region" description="Low complexity" evidence="5">
    <location>
        <begin position="782"/>
        <end position="811"/>
    </location>
</feature>
<keyword evidence="3 4" id="KW-0443">Lipid metabolism</keyword>
<proteinExistence type="predicted"/>
<dbReference type="InterPro" id="IPR011990">
    <property type="entry name" value="TPR-like_helical_dom_sf"/>
</dbReference>
<feature type="compositionally biased region" description="Pro residues" evidence="5">
    <location>
        <begin position="812"/>
        <end position="821"/>
    </location>
</feature>
<feature type="compositionally biased region" description="Basic and acidic residues" evidence="5">
    <location>
        <begin position="1010"/>
        <end position="1022"/>
    </location>
</feature>
<feature type="region of interest" description="Disordered" evidence="5">
    <location>
        <begin position="501"/>
        <end position="616"/>
    </location>
</feature>
<dbReference type="GO" id="GO:0047499">
    <property type="term" value="F:calcium-independent phospholipase A2 activity"/>
    <property type="evidence" value="ECO:0007669"/>
    <property type="project" value="TreeGrafter"/>
</dbReference>
<dbReference type="Gene3D" id="1.25.40.10">
    <property type="entry name" value="Tetratricopeptide repeat domain"/>
    <property type="match status" value="2"/>
</dbReference>
<feature type="compositionally biased region" description="Basic and acidic residues" evidence="5">
    <location>
        <begin position="509"/>
        <end position="520"/>
    </location>
</feature>
<dbReference type="PANTHER" id="PTHR24185:SF1">
    <property type="entry name" value="CALCIUM-INDEPENDENT PHOSPHOLIPASE A2-GAMMA"/>
    <property type="match status" value="1"/>
</dbReference>
<evidence type="ECO:0000256" key="5">
    <source>
        <dbReference type="SAM" id="MobiDB-lite"/>
    </source>
</evidence>
<protein>
    <submittedName>
        <fullName evidence="7">Similar to Calcium-independent phospholipase A2-gamma acc. no. Q8K1N1</fullName>
    </submittedName>
</protein>
<dbReference type="PROSITE" id="PS51635">
    <property type="entry name" value="PNPLA"/>
    <property type="match status" value="1"/>
</dbReference>
<dbReference type="Gene3D" id="3.40.1090.10">
    <property type="entry name" value="Cytosolic phospholipase A2 catalytic domain"/>
    <property type="match status" value="1"/>
</dbReference>
<keyword evidence="2 4" id="KW-0442">Lipid degradation</keyword>
<dbReference type="Pfam" id="PF13424">
    <property type="entry name" value="TPR_12"/>
    <property type="match status" value="1"/>
</dbReference>
<evidence type="ECO:0000256" key="2">
    <source>
        <dbReference type="ARBA" id="ARBA00022963"/>
    </source>
</evidence>
<feature type="short sequence motif" description="GXGXXG" evidence="4">
    <location>
        <begin position="31"/>
        <end position="36"/>
    </location>
</feature>
<evidence type="ECO:0000313" key="8">
    <source>
        <dbReference type="Proteomes" id="UP000018144"/>
    </source>
</evidence>
<reference evidence="7 8" key="1">
    <citation type="journal article" date="2013" name="PLoS Genet.">
        <title>The genome and development-dependent transcriptomes of Pyronema confluens: a window into fungal evolution.</title>
        <authorList>
            <person name="Traeger S."/>
            <person name="Altegoer F."/>
            <person name="Freitag M."/>
            <person name="Gabaldon T."/>
            <person name="Kempken F."/>
            <person name="Kumar A."/>
            <person name="Marcet-Houben M."/>
            <person name="Poggeler S."/>
            <person name="Stajich J.E."/>
            <person name="Nowrousian M."/>
        </authorList>
    </citation>
    <scope>NUCLEOTIDE SEQUENCE [LARGE SCALE GENOMIC DNA]</scope>
    <source>
        <strain evidence="8">CBS 100304</strain>
        <tissue evidence="7">Vegetative mycelium</tissue>
    </source>
</reference>
<dbReference type="GO" id="GO:0016042">
    <property type="term" value="P:lipid catabolic process"/>
    <property type="evidence" value="ECO:0007669"/>
    <property type="project" value="UniProtKB-UniRule"/>
</dbReference>